<evidence type="ECO:0000256" key="2">
    <source>
        <dbReference type="ARBA" id="ARBA00022692"/>
    </source>
</evidence>
<feature type="compositionally biased region" description="Polar residues" evidence="6">
    <location>
        <begin position="286"/>
        <end position="308"/>
    </location>
</feature>
<organism evidence="9 10">
    <name type="scientific">Thermothelomyces thermophilus (strain ATCC 42464 / BCRC 31852 / DSM 1799)</name>
    <name type="common">Sporotrichum thermophile</name>
    <dbReference type="NCBI Taxonomy" id="573729"/>
    <lineage>
        <taxon>Eukaryota</taxon>
        <taxon>Fungi</taxon>
        <taxon>Dikarya</taxon>
        <taxon>Ascomycota</taxon>
        <taxon>Pezizomycotina</taxon>
        <taxon>Sordariomycetes</taxon>
        <taxon>Sordariomycetidae</taxon>
        <taxon>Sordariales</taxon>
        <taxon>Chaetomiaceae</taxon>
        <taxon>Thermothelomyces</taxon>
    </lineage>
</organism>
<evidence type="ECO:0000256" key="7">
    <source>
        <dbReference type="SAM" id="Phobius"/>
    </source>
</evidence>
<accession>G2QG76</accession>
<dbReference type="PANTHER" id="PTHR33048:SF42">
    <property type="entry name" value="INTEGRAL MEMBRANE PROTEIN"/>
    <property type="match status" value="1"/>
</dbReference>
<name>G2QG76_THET4</name>
<dbReference type="HOGENOM" id="CLU_028200_3_0_1"/>
<evidence type="ECO:0000256" key="4">
    <source>
        <dbReference type="ARBA" id="ARBA00023136"/>
    </source>
</evidence>
<comment type="subcellular location">
    <subcellularLocation>
        <location evidence="1">Membrane</location>
        <topology evidence="1">Multi-pass membrane protein</topology>
    </subcellularLocation>
</comment>
<dbReference type="eggNOG" id="ENOG502R7SG">
    <property type="taxonomic scope" value="Eukaryota"/>
</dbReference>
<evidence type="ECO:0000259" key="8">
    <source>
        <dbReference type="Pfam" id="PF20684"/>
    </source>
</evidence>
<evidence type="ECO:0000256" key="5">
    <source>
        <dbReference type="ARBA" id="ARBA00038359"/>
    </source>
</evidence>
<dbReference type="VEuPathDB" id="FungiDB:MYCTH_2307560"/>
<feature type="domain" description="Rhodopsin" evidence="8">
    <location>
        <begin position="45"/>
        <end position="274"/>
    </location>
</feature>
<keyword evidence="10" id="KW-1185">Reference proteome</keyword>
<keyword evidence="2 7" id="KW-0812">Transmembrane</keyword>
<dbReference type="Pfam" id="PF20684">
    <property type="entry name" value="Fung_rhodopsin"/>
    <property type="match status" value="1"/>
</dbReference>
<evidence type="ECO:0000256" key="6">
    <source>
        <dbReference type="SAM" id="MobiDB-lite"/>
    </source>
</evidence>
<feature type="transmembrane region" description="Helical" evidence="7">
    <location>
        <begin position="214"/>
        <end position="235"/>
    </location>
</feature>
<feature type="transmembrane region" description="Helical" evidence="7">
    <location>
        <begin position="61"/>
        <end position="81"/>
    </location>
</feature>
<keyword evidence="4 7" id="KW-0472">Membrane</keyword>
<dbReference type="InterPro" id="IPR052337">
    <property type="entry name" value="SAT4-like"/>
</dbReference>
<proteinExistence type="inferred from homology"/>
<dbReference type="KEGG" id="mtm:MYCTH_2307560"/>
<feature type="transmembrane region" description="Helical" evidence="7">
    <location>
        <begin position="255"/>
        <end position="277"/>
    </location>
</feature>
<evidence type="ECO:0000256" key="1">
    <source>
        <dbReference type="ARBA" id="ARBA00004141"/>
    </source>
</evidence>
<dbReference type="InterPro" id="IPR049326">
    <property type="entry name" value="Rhodopsin_dom_fungi"/>
</dbReference>
<evidence type="ECO:0000313" key="10">
    <source>
        <dbReference type="Proteomes" id="UP000007322"/>
    </source>
</evidence>
<feature type="transmembrane region" description="Helical" evidence="7">
    <location>
        <begin position="128"/>
        <end position="153"/>
    </location>
</feature>
<feature type="transmembrane region" description="Helical" evidence="7">
    <location>
        <begin position="101"/>
        <end position="121"/>
    </location>
</feature>
<comment type="similarity">
    <text evidence="5">Belongs to the SAT4 family.</text>
</comment>
<dbReference type="EMBL" id="CP003005">
    <property type="protein sequence ID" value="AEO59336.1"/>
    <property type="molecule type" value="Genomic_DNA"/>
</dbReference>
<dbReference type="PANTHER" id="PTHR33048">
    <property type="entry name" value="PTH11-LIKE INTEGRAL MEMBRANE PROTEIN (AFU_ORTHOLOGUE AFUA_5G11245)"/>
    <property type="match status" value="1"/>
</dbReference>
<reference evidence="9 10" key="1">
    <citation type="journal article" date="2011" name="Nat. Biotechnol.">
        <title>Comparative genomic analysis of the thermophilic biomass-degrading fungi Myceliophthora thermophila and Thielavia terrestris.</title>
        <authorList>
            <person name="Berka R.M."/>
            <person name="Grigoriev I.V."/>
            <person name="Otillar R."/>
            <person name="Salamov A."/>
            <person name="Grimwood J."/>
            <person name="Reid I."/>
            <person name="Ishmael N."/>
            <person name="John T."/>
            <person name="Darmond C."/>
            <person name="Moisan M.-C."/>
            <person name="Henrissat B."/>
            <person name="Coutinho P.M."/>
            <person name="Lombard V."/>
            <person name="Natvig D.O."/>
            <person name="Lindquist E."/>
            <person name="Schmutz J."/>
            <person name="Lucas S."/>
            <person name="Harris P."/>
            <person name="Powlowski J."/>
            <person name="Bellemare A."/>
            <person name="Taylor D."/>
            <person name="Butler G."/>
            <person name="de Vries R.P."/>
            <person name="Allijn I.E."/>
            <person name="van den Brink J."/>
            <person name="Ushinsky S."/>
            <person name="Storms R."/>
            <person name="Powell A.J."/>
            <person name="Paulsen I.T."/>
            <person name="Elbourne L.D.H."/>
            <person name="Baker S.E."/>
            <person name="Magnuson J."/>
            <person name="LaBoissiere S."/>
            <person name="Clutterbuck A.J."/>
            <person name="Martinez D."/>
            <person name="Wogulis M."/>
            <person name="de Leon A.L."/>
            <person name="Rey M.W."/>
            <person name="Tsang A."/>
        </authorList>
    </citation>
    <scope>NUCLEOTIDE SEQUENCE [LARGE SCALE GENOMIC DNA]</scope>
    <source>
        <strain evidence="10">ATCC 42464 / BCRC 31852 / DSM 1799</strain>
    </source>
</reference>
<feature type="transmembrane region" description="Helical" evidence="7">
    <location>
        <begin position="183"/>
        <end position="202"/>
    </location>
</feature>
<dbReference type="OMA" id="MLSIWIP"/>
<dbReference type="InParanoid" id="G2QG76"/>
<dbReference type="GO" id="GO:0016020">
    <property type="term" value="C:membrane"/>
    <property type="evidence" value="ECO:0007669"/>
    <property type="project" value="UniProtKB-SubCell"/>
</dbReference>
<dbReference type="AlphaFoldDB" id="G2QG76"/>
<dbReference type="RefSeq" id="XP_003664581.1">
    <property type="nucleotide sequence ID" value="XM_003664533.1"/>
</dbReference>
<protein>
    <recommendedName>
        <fullName evidence="8">Rhodopsin domain-containing protein</fullName>
    </recommendedName>
</protein>
<dbReference type="OrthoDB" id="5417887at2759"/>
<dbReference type="GeneID" id="11506109"/>
<evidence type="ECO:0000313" key="9">
    <source>
        <dbReference type="EMBL" id="AEO59336.1"/>
    </source>
</evidence>
<feature type="transmembrane region" description="Helical" evidence="7">
    <location>
        <begin position="30"/>
        <end position="49"/>
    </location>
</feature>
<sequence>MNSVGREATTTTAAQDDDNGDSAIFSQTNVAIWVLTSASGAFLAVRLWCRHRFSKLWWDDYVLSLSWAILLVAAALMSRTISSGYATDDDKRRFFLFQNTATSMTTLATAWTKIAFAITLCRIVRNRYLLAFLAFVIVTANLILIPGMMSIWIPACEDPRAFLRPEHILCYRLRDLQYLGGTTIVYGGVIDVLLALFPWFIIRRLLLETREKVGLTLAMSLGAITGIIVIFRAFLQFRDIDNDYHFMVFMSIFNFLEPGVTIIAQAIPMFRVLVVTVKRGSSAVRISSPSGRHDTNSAPIRSWNNNSKRGSRAHNRLEVNEELLQVCLGPGGRTVHASRPQGSDDDLKIYDGRV</sequence>
<gene>
    <name evidence="9" type="ORF">MYCTH_2307560</name>
</gene>
<keyword evidence="3 7" id="KW-1133">Transmembrane helix</keyword>
<feature type="region of interest" description="Disordered" evidence="6">
    <location>
        <begin position="286"/>
        <end position="311"/>
    </location>
</feature>
<evidence type="ECO:0000256" key="3">
    <source>
        <dbReference type="ARBA" id="ARBA00022989"/>
    </source>
</evidence>
<dbReference type="Proteomes" id="UP000007322">
    <property type="component" value="Chromosome 4"/>
</dbReference>